<reference evidence="1" key="2">
    <citation type="submission" date="2021-04" db="EMBL/GenBank/DDBJ databases">
        <authorList>
            <person name="Gilroy R."/>
        </authorList>
    </citation>
    <scope>NUCLEOTIDE SEQUENCE</scope>
    <source>
        <strain evidence="1">1282</strain>
    </source>
</reference>
<name>A0A9D1YE03_9FIRM</name>
<evidence type="ECO:0000313" key="2">
    <source>
        <dbReference type="Proteomes" id="UP000823915"/>
    </source>
</evidence>
<reference evidence="1" key="1">
    <citation type="journal article" date="2021" name="PeerJ">
        <title>Extensive microbial diversity within the chicken gut microbiome revealed by metagenomics and culture.</title>
        <authorList>
            <person name="Gilroy R."/>
            <person name="Ravi A."/>
            <person name="Getino M."/>
            <person name="Pursley I."/>
            <person name="Horton D.L."/>
            <person name="Alikhan N.F."/>
            <person name="Baker D."/>
            <person name="Gharbi K."/>
            <person name="Hall N."/>
            <person name="Watson M."/>
            <person name="Adriaenssens E.M."/>
            <person name="Foster-Nyarko E."/>
            <person name="Jarju S."/>
            <person name="Secka A."/>
            <person name="Antonio M."/>
            <person name="Oren A."/>
            <person name="Chaudhuri R.R."/>
            <person name="La Ragione R."/>
            <person name="Hildebrand F."/>
            <person name="Pallen M.J."/>
        </authorList>
    </citation>
    <scope>NUCLEOTIDE SEQUENCE</scope>
    <source>
        <strain evidence="1">1282</strain>
    </source>
</reference>
<dbReference type="InterPro" id="IPR025374">
    <property type="entry name" value="DUF4364"/>
</dbReference>
<dbReference type="EMBL" id="DXDU01000115">
    <property type="protein sequence ID" value="HIY26932.1"/>
    <property type="molecule type" value="Genomic_DNA"/>
</dbReference>
<dbReference type="Proteomes" id="UP000823915">
    <property type="component" value="Unassembled WGS sequence"/>
</dbReference>
<protein>
    <submittedName>
        <fullName evidence="1">DUF4364 family protein</fullName>
    </submittedName>
</protein>
<gene>
    <name evidence="1" type="ORF">H9838_07160</name>
</gene>
<sequence length="195" mass="21473">MRQDAFTGGVDPGGLWNQNDIRILLCYILHSVGSPLSGEELSQILQRKALANYFEAQDALAALEARGNVERDSAGRYQVTPAGREIAQTLDATLPLSVRDKALEAALTLLAEERSHRENRVEVVPQEGGYQVTCHISGGEGMELMAVSLYVPDSAQAELVRQRFYQAPDRVYKLLLASLTGDREMAQSILEERGE</sequence>
<organism evidence="1 2">
    <name type="scientific">Candidatus Acutalibacter pullistercoris</name>
    <dbReference type="NCBI Taxonomy" id="2838418"/>
    <lineage>
        <taxon>Bacteria</taxon>
        <taxon>Bacillati</taxon>
        <taxon>Bacillota</taxon>
        <taxon>Clostridia</taxon>
        <taxon>Eubacteriales</taxon>
        <taxon>Acutalibacteraceae</taxon>
        <taxon>Acutalibacter</taxon>
    </lineage>
</organism>
<dbReference type="Pfam" id="PF14277">
    <property type="entry name" value="DUF4364"/>
    <property type="match status" value="1"/>
</dbReference>
<comment type="caution">
    <text evidence="1">The sequence shown here is derived from an EMBL/GenBank/DDBJ whole genome shotgun (WGS) entry which is preliminary data.</text>
</comment>
<evidence type="ECO:0000313" key="1">
    <source>
        <dbReference type="EMBL" id="HIY26932.1"/>
    </source>
</evidence>
<dbReference type="AlphaFoldDB" id="A0A9D1YE03"/>
<accession>A0A9D1YE03</accession>
<proteinExistence type="predicted"/>